<accession>A0A0B7FI85</accession>
<feature type="transmembrane region" description="Helical" evidence="2">
    <location>
        <begin position="165"/>
        <end position="184"/>
    </location>
</feature>
<feature type="transmembrane region" description="Helical" evidence="2">
    <location>
        <begin position="73"/>
        <end position="92"/>
    </location>
</feature>
<dbReference type="EMBL" id="LN679102">
    <property type="protein sequence ID" value="CEL57370.1"/>
    <property type="molecule type" value="Genomic_DNA"/>
</dbReference>
<proteinExistence type="predicted"/>
<reference evidence="3 4" key="1">
    <citation type="submission" date="2014-11" db="EMBL/GenBank/DDBJ databases">
        <authorList>
            <person name="Wibberg Daniel"/>
        </authorList>
    </citation>
    <scope>NUCLEOTIDE SEQUENCE [LARGE SCALE GENOMIC DNA]</scope>
    <source>
        <strain evidence="3">Rhizoctonia solani AG1-IB 7/3/14</strain>
    </source>
</reference>
<evidence type="ECO:0000256" key="2">
    <source>
        <dbReference type="SAM" id="Phobius"/>
    </source>
</evidence>
<evidence type="ECO:0000313" key="4">
    <source>
        <dbReference type="Proteomes" id="UP000059188"/>
    </source>
</evidence>
<dbReference type="AlphaFoldDB" id="A0A0B7FI85"/>
<dbReference type="OrthoDB" id="3163114at2759"/>
<feature type="region of interest" description="Disordered" evidence="1">
    <location>
        <begin position="37"/>
        <end position="63"/>
    </location>
</feature>
<gene>
    <name evidence="3" type="ORF">RSOLAG1IB_02109</name>
</gene>
<evidence type="ECO:0000313" key="3">
    <source>
        <dbReference type="EMBL" id="CEL57370.1"/>
    </source>
</evidence>
<dbReference type="Proteomes" id="UP000059188">
    <property type="component" value="Unassembled WGS sequence"/>
</dbReference>
<organism evidence="3 4">
    <name type="scientific">Thanatephorus cucumeris (strain AG1-IB / isolate 7/3/14)</name>
    <name type="common">Lettuce bottom rot fungus</name>
    <name type="synonym">Rhizoctonia solani</name>
    <dbReference type="NCBI Taxonomy" id="1108050"/>
    <lineage>
        <taxon>Eukaryota</taxon>
        <taxon>Fungi</taxon>
        <taxon>Dikarya</taxon>
        <taxon>Basidiomycota</taxon>
        <taxon>Agaricomycotina</taxon>
        <taxon>Agaricomycetes</taxon>
        <taxon>Cantharellales</taxon>
        <taxon>Ceratobasidiaceae</taxon>
        <taxon>Rhizoctonia</taxon>
        <taxon>Rhizoctonia solani AG-1</taxon>
    </lineage>
</organism>
<name>A0A0B7FI85_THACB</name>
<protein>
    <submittedName>
        <fullName evidence="3">Uncharacterized protein</fullName>
    </submittedName>
</protein>
<keyword evidence="2" id="KW-1133">Transmembrane helix</keyword>
<sequence length="193" mass="21790">MFTKGCSCPPSITDLGILIVYHFVSYVRSLMDREDGTDYAPQHVPQSPKSETETETETENDSGSRSRLLVLEALFRVLVACYCGHLIGRAYAGGYDRYIQKHSLPEQFNFLRVSLKILVPIALALGYWSSTGLAVLIEYRWKLLLSWCLIYQGILTQRGYFGADIWHWMAGVTVASFGSGMALLPSYRYQPET</sequence>
<evidence type="ECO:0000256" key="1">
    <source>
        <dbReference type="SAM" id="MobiDB-lite"/>
    </source>
</evidence>
<feature type="transmembrane region" description="Helical" evidence="2">
    <location>
        <begin position="113"/>
        <end position="137"/>
    </location>
</feature>
<keyword evidence="2" id="KW-0812">Transmembrane</keyword>
<keyword evidence="2" id="KW-0472">Membrane</keyword>
<keyword evidence="4" id="KW-1185">Reference proteome</keyword>